<reference evidence="1" key="1">
    <citation type="submission" date="2013-05" db="EMBL/GenBank/DDBJ databases">
        <title>Genome assembly of Cystobacter fuscus DSM 2262.</title>
        <authorList>
            <person name="Sharma G."/>
            <person name="Khatri I."/>
            <person name="Kaur C."/>
            <person name="Mayilraj S."/>
            <person name="Subramanian S."/>
        </authorList>
    </citation>
    <scope>NUCLEOTIDE SEQUENCE [LARGE SCALE GENOMIC DNA]</scope>
    <source>
        <strain evidence="1">DSM 2262</strain>
    </source>
</reference>
<evidence type="ECO:0000313" key="2">
    <source>
        <dbReference type="Proteomes" id="UP000011682"/>
    </source>
</evidence>
<dbReference type="OrthoDB" id="9785847at2"/>
<evidence type="ECO:0000313" key="1">
    <source>
        <dbReference type="EMBL" id="EPX62839.1"/>
    </source>
</evidence>
<dbReference type="EMBL" id="ANAH02000006">
    <property type="protein sequence ID" value="EPX62839.1"/>
    <property type="molecule type" value="Genomic_DNA"/>
</dbReference>
<gene>
    <name evidence="1" type="ORF">D187_006249</name>
</gene>
<name>S9QNG3_CYSF2</name>
<dbReference type="SUPFAM" id="SSF53474">
    <property type="entry name" value="alpha/beta-Hydrolases"/>
    <property type="match status" value="1"/>
</dbReference>
<evidence type="ECO:0008006" key="3">
    <source>
        <dbReference type="Google" id="ProtNLM"/>
    </source>
</evidence>
<sequence>MRDPFLPTSDGTRLFHLDWGRGAPVVFVHAWSRSTYQGRPRPTSLASASSFQQVSFFER</sequence>
<accession>S9QNG3</accession>
<dbReference type="RefSeq" id="WP_002632652.1">
    <property type="nucleotide sequence ID" value="NZ_ANAH02000006.1"/>
</dbReference>
<dbReference type="Gene3D" id="3.40.50.1820">
    <property type="entry name" value="alpha/beta hydrolase"/>
    <property type="match status" value="1"/>
</dbReference>
<proteinExistence type="predicted"/>
<keyword evidence="2" id="KW-1185">Reference proteome</keyword>
<comment type="caution">
    <text evidence="1">The sequence shown here is derived from an EMBL/GenBank/DDBJ whole genome shotgun (WGS) entry which is preliminary data.</text>
</comment>
<dbReference type="InterPro" id="IPR029058">
    <property type="entry name" value="AB_hydrolase_fold"/>
</dbReference>
<dbReference type="AlphaFoldDB" id="S9QNG3"/>
<organism evidence="1 2">
    <name type="scientific">Cystobacter fuscus (strain ATCC 25194 / DSM 2262 / NBRC 100088 / M29)</name>
    <dbReference type="NCBI Taxonomy" id="1242864"/>
    <lineage>
        <taxon>Bacteria</taxon>
        <taxon>Pseudomonadati</taxon>
        <taxon>Myxococcota</taxon>
        <taxon>Myxococcia</taxon>
        <taxon>Myxococcales</taxon>
        <taxon>Cystobacterineae</taxon>
        <taxon>Archangiaceae</taxon>
        <taxon>Cystobacter</taxon>
    </lineage>
</organism>
<protein>
    <recommendedName>
        <fullName evidence="3">Alpha/beta hydrolase</fullName>
    </recommendedName>
</protein>
<dbReference type="Proteomes" id="UP000011682">
    <property type="component" value="Unassembled WGS sequence"/>
</dbReference>